<dbReference type="HOGENOM" id="CLU_056788_3_1_2"/>
<dbReference type="SUPFAM" id="SSF46689">
    <property type="entry name" value="Homeodomain-like"/>
    <property type="match status" value="1"/>
</dbReference>
<dbReference type="KEGG" id="hwc:Hqrw_3415"/>
<dbReference type="EMBL" id="FR746099">
    <property type="protein sequence ID" value="CCC41178.2"/>
    <property type="molecule type" value="Genomic_DNA"/>
</dbReference>
<dbReference type="InterPro" id="IPR012337">
    <property type="entry name" value="RNaseH-like_sf"/>
</dbReference>
<dbReference type="Gene3D" id="3.30.420.10">
    <property type="entry name" value="Ribonuclease H-like superfamily/Ribonuclease H"/>
    <property type="match status" value="1"/>
</dbReference>
<dbReference type="SUPFAM" id="SSF53098">
    <property type="entry name" value="Ribonuclease H-like"/>
    <property type="match status" value="1"/>
</dbReference>
<proteinExistence type="predicted"/>
<dbReference type="InterPro" id="IPR009057">
    <property type="entry name" value="Homeodomain-like_sf"/>
</dbReference>
<feature type="domain" description="Tc1-like transposase DDE" evidence="1">
    <location>
        <begin position="180"/>
        <end position="319"/>
    </location>
</feature>
<dbReference type="InterPro" id="IPR047655">
    <property type="entry name" value="Transpos_IS630-like"/>
</dbReference>
<dbReference type="Pfam" id="PF13565">
    <property type="entry name" value="HTH_32"/>
    <property type="match status" value="1"/>
</dbReference>
<dbReference type="NCBIfam" id="NF033545">
    <property type="entry name" value="transpos_IS630"/>
    <property type="match status" value="1"/>
</dbReference>
<dbReference type="InterPro" id="IPR038717">
    <property type="entry name" value="Tc1-like_DDE_dom"/>
</dbReference>
<evidence type="ECO:0000313" key="3">
    <source>
        <dbReference type="Proteomes" id="UP000007954"/>
    </source>
</evidence>
<dbReference type="InterPro" id="IPR036397">
    <property type="entry name" value="RNaseH_sf"/>
</dbReference>
<evidence type="ECO:0000313" key="2">
    <source>
        <dbReference type="EMBL" id="CCC41178.2"/>
    </source>
</evidence>
<sequence length="340" mass="39270">MVKDGNKIPDLSVERVREQLADERDPKAIKRLTAAREYLAGLSPGGIEEKYGWPRQTVYNWLDRFEERDFEDALYDDERSGRPPELSDEQFHQFAETLNQSPEEAGYDVAAWSSILAQQHLISEFDVAHSRRHVQRLMREAEVSWKKPRPEPASADEEDLERYDDELKKKVGRRDEDRLVVTIDQFRKSVGADLRYAWFPIDERPTVKVSASRDGINFLGGLTEDGETLFLECAGSFTKETTVRFLKSLQARFGEKLLVVLDKGSYFTAKKVKEFAEKSKLELLYLPTGMAKLNPTKECWRQLRSALGNQYFGEIDELRSEIRSAMNEINPPGVYQYLCR</sequence>
<evidence type="ECO:0000259" key="1">
    <source>
        <dbReference type="Pfam" id="PF13358"/>
    </source>
</evidence>
<protein>
    <submittedName>
        <fullName evidence="2">ISHwa16-type transposase ISHwa16</fullName>
    </submittedName>
</protein>
<dbReference type="AlphaFoldDB" id="G0LM58"/>
<gene>
    <name evidence="2" type="ordered locus">Hqrw_3415</name>
</gene>
<accession>G0LM58</accession>
<reference evidence="2 3" key="1">
    <citation type="journal article" date="2011" name="PLoS ONE">
        <title>Haloquadratum walsbyi: limited diversity in a global pond.</title>
        <authorList>
            <person name="Dyall-Smith M."/>
            <person name="Pfeiffer F."/>
            <person name="Klee K."/>
            <person name="Palm P."/>
            <person name="Gross K."/>
            <person name="Schuster S.C."/>
            <person name="Rampp M."/>
            <person name="Oesterhelt D."/>
        </authorList>
    </citation>
    <scope>NUCLEOTIDE SEQUENCE [LARGE SCALE GENOMIC DNA]</scope>
    <source>
        <strain evidence="3">DSM 16854 / JCM 12705 / C23</strain>
    </source>
</reference>
<dbReference type="GO" id="GO:0003676">
    <property type="term" value="F:nucleic acid binding"/>
    <property type="evidence" value="ECO:0007669"/>
    <property type="project" value="InterPro"/>
</dbReference>
<name>G0LM58_HALWC</name>
<dbReference type="Pfam" id="PF13358">
    <property type="entry name" value="DDE_3"/>
    <property type="match status" value="1"/>
</dbReference>
<organism evidence="2 3">
    <name type="scientific">Haloquadratum walsbyi (strain DSM 16854 / JCM 12705 / C23)</name>
    <dbReference type="NCBI Taxonomy" id="768065"/>
    <lineage>
        <taxon>Archaea</taxon>
        <taxon>Methanobacteriati</taxon>
        <taxon>Methanobacteriota</taxon>
        <taxon>Stenosarchaea group</taxon>
        <taxon>Halobacteria</taxon>
        <taxon>Halobacteriales</taxon>
        <taxon>Haloferacaceae</taxon>
        <taxon>Haloquadratum</taxon>
    </lineage>
</organism>
<dbReference type="Proteomes" id="UP000007954">
    <property type="component" value="Chromosome"/>
</dbReference>